<proteinExistence type="predicted"/>
<keyword evidence="2" id="KW-0282">Flagellum</keyword>
<dbReference type="AlphaFoldDB" id="A0A1G6U1A3"/>
<keyword evidence="3" id="KW-1185">Reference proteome</keyword>
<feature type="compositionally biased region" description="Basic and acidic residues" evidence="1">
    <location>
        <begin position="91"/>
        <end position="100"/>
    </location>
</feature>
<protein>
    <submittedName>
        <fullName evidence="2">Flagellar protein FlbD</fullName>
    </submittedName>
</protein>
<dbReference type="RefSeq" id="WP_090857383.1">
    <property type="nucleotide sequence ID" value="NZ_FMZM01000007.1"/>
</dbReference>
<evidence type="ECO:0000313" key="3">
    <source>
        <dbReference type="Proteomes" id="UP000199034"/>
    </source>
</evidence>
<name>A0A1G6U1A3_9ACTN</name>
<dbReference type="PANTHER" id="PTHR39185">
    <property type="entry name" value="SWARMING MOTILITY PROTEIN SWRD"/>
    <property type="match status" value="1"/>
</dbReference>
<feature type="region of interest" description="Disordered" evidence="1">
    <location>
        <begin position="71"/>
        <end position="100"/>
    </location>
</feature>
<accession>A0A1G6U1A3</accession>
<dbReference type="Proteomes" id="UP000199034">
    <property type="component" value="Unassembled WGS sequence"/>
</dbReference>
<dbReference type="Pfam" id="PF06289">
    <property type="entry name" value="FlbD"/>
    <property type="match status" value="1"/>
</dbReference>
<dbReference type="InterPro" id="IPR009384">
    <property type="entry name" value="SwrD-like"/>
</dbReference>
<evidence type="ECO:0000313" key="2">
    <source>
        <dbReference type="EMBL" id="SDD35071.1"/>
    </source>
</evidence>
<keyword evidence="2" id="KW-0966">Cell projection</keyword>
<sequence length="100" mass="10948">MILLTRLSGSPFVLNSDLIERIDSAPDTIVTLVDGSKYVVSEDMRDVVDAVRRHRAEVIALSEAVQIAAEAVHAPPPPPARERPSLSVVTPDEHRSEVNR</sequence>
<dbReference type="STRING" id="1045774.SAMN05421872_107271"/>
<keyword evidence="2" id="KW-0969">Cilium</keyword>
<dbReference type="EMBL" id="FMZM01000007">
    <property type="protein sequence ID" value="SDD35071.1"/>
    <property type="molecule type" value="Genomic_DNA"/>
</dbReference>
<organism evidence="2 3">
    <name type="scientific">Nocardioides lianchengensis</name>
    <dbReference type="NCBI Taxonomy" id="1045774"/>
    <lineage>
        <taxon>Bacteria</taxon>
        <taxon>Bacillati</taxon>
        <taxon>Actinomycetota</taxon>
        <taxon>Actinomycetes</taxon>
        <taxon>Propionibacteriales</taxon>
        <taxon>Nocardioidaceae</taxon>
        <taxon>Nocardioides</taxon>
    </lineage>
</organism>
<gene>
    <name evidence="2" type="ORF">SAMN05421872_107271</name>
</gene>
<reference evidence="3" key="1">
    <citation type="submission" date="2016-10" db="EMBL/GenBank/DDBJ databases">
        <authorList>
            <person name="Varghese N."/>
            <person name="Submissions S."/>
        </authorList>
    </citation>
    <scope>NUCLEOTIDE SEQUENCE [LARGE SCALE GENOMIC DNA]</scope>
    <source>
        <strain evidence="3">CGMCC 4.6858</strain>
    </source>
</reference>
<dbReference type="PANTHER" id="PTHR39185:SF1">
    <property type="entry name" value="SWARMING MOTILITY PROTEIN SWRD"/>
    <property type="match status" value="1"/>
</dbReference>
<evidence type="ECO:0000256" key="1">
    <source>
        <dbReference type="SAM" id="MobiDB-lite"/>
    </source>
</evidence>
<dbReference type="OrthoDB" id="9799862at2"/>